<name>A0A0G4ILJ5_PLABS</name>
<feature type="transmembrane region" description="Helical" evidence="5">
    <location>
        <begin position="79"/>
        <end position="101"/>
    </location>
</feature>
<accession>A0A0G4ILJ5</accession>
<dbReference type="GO" id="GO:0016020">
    <property type="term" value="C:membrane"/>
    <property type="evidence" value="ECO:0007669"/>
    <property type="project" value="UniProtKB-SubCell"/>
</dbReference>
<evidence type="ECO:0000256" key="4">
    <source>
        <dbReference type="ARBA" id="ARBA00023136"/>
    </source>
</evidence>
<feature type="transmembrane region" description="Helical" evidence="5">
    <location>
        <begin position="284"/>
        <end position="302"/>
    </location>
</feature>
<evidence type="ECO:0000256" key="2">
    <source>
        <dbReference type="ARBA" id="ARBA00022692"/>
    </source>
</evidence>
<evidence type="ECO:0000259" key="6">
    <source>
        <dbReference type="Pfam" id="PF00892"/>
    </source>
</evidence>
<sequence length="334" mass="35735">MSVPVASDKADEQRHGNWLILGSAVMFACSTSLATMAHANGALPIWFVILGRSFVVTVWAALALIWVRVSPVQSIRVGFRGLVFIRATLNAIGHNVLLFVTMRGVQLGLATVLYFTTPIFSFVAGYALLRERVSCRDTMAALMAILGVVLIAQPDMLFVGDHDAPETWYAILCLGAAFSSAGGMVAMRRLTTINFLPIVLVSGLIGILASIIPCVFPPWPKGKTVTRALLYVAGAGTTTFAELSLLNAGLQIVPAGRCAVLRVFTAVVSFILQCTVQDGLTPDVFSVLGVGIVSGAICLVMSPEAVEAKPRPDKDEHMRLIRVNKSNDVELPIL</sequence>
<feature type="transmembrane region" description="Helical" evidence="5">
    <location>
        <begin position="45"/>
        <end position="67"/>
    </location>
</feature>
<gene>
    <name evidence="7" type="ORF">PBRA_004685</name>
</gene>
<feature type="transmembrane region" description="Helical" evidence="5">
    <location>
        <begin position="141"/>
        <end position="160"/>
    </location>
</feature>
<keyword evidence="2 5" id="KW-0812">Transmembrane</keyword>
<feature type="transmembrane region" description="Helical" evidence="5">
    <location>
        <begin position="18"/>
        <end position="39"/>
    </location>
</feature>
<feature type="transmembrane region" description="Helical" evidence="5">
    <location>
        <begin position="107"/>
        <end position="129"/>
    </location>
</feature>
<feature type="transmembrane region" description="Helical" evidence="5">
    <location>
        <begin position="259"/>
        <end position="278"/>
    </location>
</feature>
<organism evidence="7 8">
    <name type="scientific">Plasmodiophora brassicae</name>
    <name type="common">Clubroot disease agent</name>
    <dbReference type="NCBI Taxonomy" id="37360"/>
    <lineage>
        <taxon>Eukaryota</taxon>
        <taxon>Sar</taxon>
        <taxon>Rhizaria</taxon>
        <taxon>Endomyxa</taxon>
        <taxon>Phytomyxea</taxon>
        <taxon>Plasmodiophorida</taxon>
        <taxon>Plasmodiophoridae</taxon>
        <taxon>Plasmodiophora</taxon>
    </lineage>
</organism>
<dbReference type="STRING" id="37360.A0A0G4ILJ5"/>
<dbReference type="PANTHER" id="PTHR22911:SF6">
    <property type="entry name" value="SOLUTE CARRIER FAMILY 35 MEMBER G1"/>
    <property type="match status" value="1"/>
</dbReference>
<dbReference type="Pfam" id="PF00892">
    <property type="entry name" value="EamA"/>
    <property type="match status" value="2"/>
</dbReference>
<dbReference type="PANTHER" id="PTHR22911">
    <property type="entry name" value="ACYL-MALONYL CONDENSING ENZYME-RELATED"/>
    <property type="match status" value="1"/>
</dbReference>
<evidence type="ECO:0000313" key="7">
    <source>
        <dbReference type="EMBL" id="CEO95995.1"/>
    </source>
</evidence>
<evidence type="ECO:0000256" key="1">
    <source>
        <dbReference type="ARBA" id="ARBA00004141"/>
    </source>
</evidence>
<evidence type="ECO:0000256" key="3">
    <source>
        <dbReference type="ARBA" id="ARBA00022989"/>
    </source>
</evidence>
<keyword evidence="3 5" id="KW-1133">Transmembrane helix</keyword>
<feature type="transmembrane region" description="Helical" evidence="5">
    <location>
        <begin position="166"/>
        <end position="186"/>
    </location>
</feature>
<comment type="subcellular location">
    <subcellularLocation>
        <location evidence="1">Membrane</location>
        <topology evidence="1">Multi-pass membrane protein</topology>
    </subcellularLocation>
</comment>
<dbReference type="Proteomes" id="UP000039324">
    <property type="component" value="Unassembled WGS sequence"/>
</dbReference>
<dbReference type="SUPFAM" id="SSF103481">
    <property type="entry name" value="Multidrug resistance efflux transporter EmrE"/>
    <property type="match status" value="1"/>
</dbReference>
<feature type="transmembrane region" description="Helical" evidence="5">
    <location>
        <begin position="193"/>
        <end position="216"/>
    </location>
</feature>
<dbReference type="OrthoDB" id="306876at2759"/>
<evidence type="ECO:0000256" key="5">
    <source>
        <dbReference type="SAM" id="Phobius"/>
    </source>
</evidence>
<evidence type="ECO:0000313" key="8">
    <source>
        <dbReference type="Proteomes" id="UP000039324"/>
    </source>
</evidence>
<feature type="domain" description="EamA" evidence="6">
    <location>
        <begin position="16"/>
        <end position="152"/>
    </location>
</feature>
<dbReference type="EMBL" id="CDSF01000046">
    <property type="protein sequence ID" value="CEO95995.1"/>
    <property type="molecule type" value="Genomic_DNA"/>
</dbReference>
<dbReference type="AlphaFoldDB" id="A0A0G4ILJ5"/>
<keyword evidence="8" id="KW-1185">Reference proteome</keyword>
<keyword evidence="4 5" id="KW-0472">Membrane</keyword>
<dbReference type="InterPro" id="IPR037185">
    <property type="entry name" value="EmrE-like"/>
</dbReference>
<proteinExistence type="predicted"/>
<dbReference type="InterPro" id="IPR000620">
    <property type="entry name" value="EamA_dom"/>
</dbReference>
<reference evidence="7 8" key="1">
    <citation type="submission" date="2015-02" db="EMBL/GenBank/DDBJ databases">
        <authorList>
            <person name="Chooi Y.-H."/>
        </authorList>
    </citation>
    <scope>NUCLEOTIDE SEQUENCE [LARGE SCALE GENOMIC DNA]</scope>
    <source>
        <strain evidence="7">E3</strain>
    </source>
</reference>
<protein>
    <recommendedName>
        <fullName evidence="6">EamA domain-containing protein</fullName>
    </recommendedName>
</protein>
<feature type="domain" description="EamA" evidence="6">
    <location>
        <begin position="168"/>
        <end position="301"/>
    </location>
</feature>